<dbReference type="SMART" id="SM00091">
    <property type="entry name" value="PAS"/>
    <property type="match status" value="4"/>
</dbReference>
<gene>
    <name evidence="22" type="ORF">QJ522_21030</name>
</gene>
<keyword evidence="7" id="KW-0963">Cytoplasm</keyword>
<reference evidence="22" key="1">
    <citation type="submission" date="2023-05" db="EMBL/GenBank/DDBJ databases">
        <title>Anaerotaeda fermentans gen. nov., sp. nov., a novel anaerobic planctomycete of the new family within the order Sedimentisphaerales isolated from Taman Peninsula, Russia.</title>
        <authorList>
            <person name="Khomyakova M.A."/>
            <person name="Merkel A.Y."/>
            <person name="Slobodkin A.I."/>
        </authorList>
    </citation>
    <scope>NUCLEOTIDE SEQUENCE</scope>
    <source>
        <strain evidence="22">M17dextr</strain>
    </source>
</reference>
<keyword evidence="13" id="KW-0411">Iron-sulfur</keyword>
<dbReference type="Pfam" id="PF13426">
    <property type="entry name" value="PAS_9"/>
    <property type="match status" value="1"/>
</dbReference>
<dbReference type="SMART" id="SM00387">
    <property type="entry name" value="HATPase_c"/>
    <property type="match status" value="1"/>
</dbReference>
<feature type="domain" description="Histidine kinase" evidence="18">
    <location>
        <begin position="800"/>
        <end position="893"/>
    </location>
</feature>
<dbReference type="InterPro" id="IPR013656">
    <property type="entry name" value="PAS_4"/>
</dbReference>
<dbReference type="EMBL" id="JASCXX010000040">
    <property type="protein sequence ID" value="MDI6451559.1"/>
    <property type="molecule type" value="Genomic_DNA"/>
</dbReference>
<evidence type="ECO:0000256" key="3">
    <source>
        <dbReference type="ARBA" id="ARBA00004496"/>
    </source>
</evidence>
<keyword evidence="11" id="KW-0418">Kinase</keyword>
<dbReference type="CDD" id="cd00130">
    <property type="entry name" value="PAS"/>
    <property type="match status" value="4"/>
</dbReference>
<dbReference type="EC" id="2.7.13.3" evidence="4"/>
<organism evidence="22 23">
    <name type="scientific">Anaerobaca lacustris</name>
    <dbReference type="NCBI Taxonomy" id="3044600"/>
    <lineage>
        <taxon>Bacteria</taxon>
        <taxon>Pseudomonadati</taxon>
        <taxon>Planctomycetota</taxon>
        <taxon>Phycisphaerae</taxon>
        <taxon>Sedimentisphaerales</taxon>
        <taxon>Anaerobacaceae</taxon>
        <taxon>Anaerobaca</taxon>
    </lineage>
</organism>
<comment type="caution">
    <text evidence="22">The sequence shown here is derived from an EMBL/GenBank/DDBJ whole genome shotgun (WGS) entry which is preliminary data.</text>
</comment>
<proteinExistence type="predicted"/>
<evidence type="ECO:0000256" key="13">
    <source>
        <dbReference type="ARBA" id="ARBA00023014"/>
    </source>
</evidence>
<dbReference type="Gene3D" id="3.40.50.2300">
    <property type="match status" value="1"/>
</dbReference>
<evidence type="ECO:0000313" key="23">
    <source>
        <dbReference type="Proteomes" id="UP001431776"/>
    </source>
</evidence>
<dbReference type="GO" id="GO:0016020">
    <property type="term" value="C:membrane"/>
    <property type="evidence" value="ECO:0007669"/>
    <property type="project" value="InterPro"/>
</dbReference>
<sequence length="910" mass="101878">MAADPVQETYRRVLIVEDDEAQRWTLTEILRAEGLDVAACASAAEALERLGRDDIRVVVLDLRLPDLTGMQLLNRLGDRADSTSIIINTGHSSYQSAKDALNLGAFAYVEKAGDPEELVRHVHRALAFQLRRRAEQLEAAVAESASELKAANRALREEVAERKEAEAAVRESETRFRELAELLPQTVLEIDAQGRITFVNHFAHDSFGAEPSDLIGRRVADLIAPEDRARIERNIAMRLAGRPFGDHEYLAMRTDGTTFPVLLYSSTIVRDGEPMGLRCIAVDIADRRAAEVALQESKAKLESIFESSPHAITVTDLDLRLEDCNPAMLRIFALPSKDRILGTTSFDFIADKDHPLVRSLEAQLQQDGLVKDVELTLVRRDGTEFPGEVSASLMRQASGEPLGIVIITSDITDRKQAETALRESERKLSTLMANLPGMAYRCLADEAWTMQFVSEGCTALTGYDSDDLLENRMIAYNRIIHPDDRRRVHAEIEEALADGGVFEMEYRIVTADGQEKWVWERGRSVNGLHGESGVLEGFVLDISERKKAEQALRFTQFAVDRASDSAFWIGSDGRFVYVNDAACKSLGFSRDELLNMTVHDVDPDFPPSAWPDHWQTLKQRGALVFESHHRDRHGRVFPVELTANFVVFEGREYNCAFARDISERKEAEASLRAYQNKLKSMASELALTEERERRRIAADLHDHACQSLALSKMRLQDLVEHSDPASTQALRSICETLNTTIESVRELTFDLSSPTLYKFGLEAALEELLEDKLRGEHHILYRFRDDKQPKPLPQDMLVLLFQSVRELLFNVIKHSQAHEVALDIRRELNSIKITVADDGTGFDVAEALSSPSRGRSVGLFNLRERLDYIGGTLDIDSAPGRGSRFVLVAPLKSEPHATKENHDDGTDSAG</sequence>
<feature type="domain" description="Response regulatory" evidence="19">
    <location>
        <begin position="12"/>
        <end position="126"/>
    </location>
</feature>
<dbReference type="Pfam" id="PF02518">
    <property type="entry name" value="HATPase_c"/>
    <property type="match status" value="1"/>
</dbReference>
<keyword evidence="23" id="KW-1185">Reference proteome</keyword>
<dbReference type="Pfam" id="PF00072">
    <property type="entry name" value="Response_reg"/>
    <property type="match status" value="1"/>
</dbReference>
<comment type="function">
    <text evidence="14">Member of the two-component regulatory system NreB/NreC involved in the control of dissimilatory nitrate/nitrite reduction in response to oxygen. NreB functions as a direct oxygen sensor histidine kinase which is autophosphorylated, in the absence of oxygen, probably at the conserved histidine residue, and transfers its phosphate group probably to a conserved aspartate residue of NreC. NreB/NreC activates the expression of the nitrate (narGHJI) and nitrite (nir) reductase operons, as well as the putative nitrate transporter gene narT.</text>
</comment>
<feature type="domain" description="PAS" evidence="20">
    <location>
        <begin position="297"/>
        <end position="368"/>
    </location>
</feature>
<evidence type="ECO:0000313" key="22">
    <source>
        <dbReference type="EMBL" id="MDI6451559.1"/>
    </source>
</evidence>
<dbReference type="Gene3D" id="3.30.450.20">
    <property type="entry name" value="PAS domain"/>
    <property type="match status" value="4"/>
</dbReference>
<dbReference type="NCBIfam" id="TIGR00229">
    <property type="entry name" value="sensory_box"/>
    <property type="match status" value="4"/>
</dbReference>
<evidence type="ECO:0000256" key="5">
    <source>
        <dbReference type="ARBA" id="ARBA00017322"/>
    </source>
</evidence>
<evidence type="ECO:0000259" key="21">
    <source>
        <dbReference type="PROSITE" id="PS50113"/>
    </source>
</evidence>
<comment type="cofactor">
    <cofactor evidence="2">
        <name>[4Fe-4S] cluster</name>
        <dbReference type="ChEBI" id="CHEBI:49883"/>
    </cofactor>
</comment>
<keyword evidence="10" id="KW-0479">Metal-binding</keyword>
<evidence type="ECO:0000256" key="1">
    <source>
        <dbReference type="ARBA" id="ARBA00000085"/>
    </source>
</evidence>
<dbReference type="InterPro" id="IPR011712">
    <property type="entry name" value="Sig_transdc_His_kin_sub3_dim/P"/>
</dbReference>
<keyword evidence="8 16" id="KW-0597">Phosphoprotein</keyword>
<dbReference type="SUPFAM" id="SSF52172">
    <property type="entry name" value="CheY-like"/>
    <property type="match status" value="1"/>
</dbReference>
<dbReference type="InterPro" id="IPR036890">
    <property type="entry name" value="HATPase_C_sf"/>
</dbReference>
<keyword evidence="17" id="KW-0175">Coiled coil</keyword>
<feature type="domain" description="PAS" evidence="20">
    <location>
        <begin position="424"/>
        <end position="499"/>
    </location>
</feature>
<feature type="domain" description="PAC" evidence="21">
    <location>
        <begin position="502"/>
        <end position="554"/>
    </location>
</feature>
<evidence type="ECO:0000256" key="6">
    <source>
        <dbReference type="ARBA" id="ARBA00022485"/>
    </source>
</evidence>
<evidence type="ECO:0000256" key="9">
    <source>
        <dbReference type="ARBA" id="ARBA00022679"/>
    </source>
</evidence>
<dbReference type="RefSeq" id="WP_349246969.1">
    <property type="nucleotide sequence ID" value="NZ_JASCXX010000040.1"/>
</dbReference>
<dbReference type="CDD" id="cd16917">
    <property type="entry name" value="HATPase_UhpB-NarQ-NarX-like"/>
    <property type="match status" value="1"/>
</dbReference>
<evidence type="ECO:0000259" key="20">
    <source>
        <dbReference type="PROSITE" id="PS50112"/>
    </source>
</evidence>
<dbReference type="InterPro" id="IPR001789">
    <property type="entry name" value="Sig_transdc_resp-reg_receiver"/>
</dbReference>
<dbReference type="Gene3D" id="3.30.565.10">
    <property type="entry name" value="Histidine kinase-like ATPase, C-terminal domain"/>
    <property type="match status" value="1"/>
</dbReference>
<evidence type="ECO:0000256" key="8">
    <source>
        <dbReference type="ARBA" id="ARBA00022553"/>
    </source>
</evidence>
<evidence type="ECO:0000256" key="4">
    <source>
        <dbReference type="ARBA" id="ARBA00012438"/>
    </source>
</evidence>
<evidence type="ECO:0000256" key="10">
    <source>
        <dbReference type="ARBA" id="ARBA00022723"/>
    </source>
</evidence>
<keyword evidence="9" id="KW-0808">Transferase</keyword>
<dbReference type="GO" id="GO:0000155">
    <property type="term" value="F:phosphorelay sensor kinase activity"/>
    <property type="evidence" value="ECO:0007669"/>
    <property type="project" value="InterPro"/>
</dbReference>
<dbReference type="InterPro" id="IPR052162">
    <property type="entry name" value="Sensor_kinase/Photoreceptor"/>
</dbReference>
<evidence type="ECO:0000256" key="11">
    <source>
        <dbReference type="ARBA" id="ARBA00022777"/>
    </source>
</evidence>
<dbReference type="SUPFAM" id="SSF55874">
    <property type="entry name" value="ATPase domain of HSP90 chaperone/DNA topoisomerase II/histidine kinase"/>
    <property type="match status" value="1"/>
</dbReference>
<dbReference type="InterPro" id="IPR001610">
    <property type="entry name" value="PAC"/>
</dbReference>
<comment type="subcellular location">
    <subcellularLocation>
        <location evidence="3">Cytoplasm</location>
    </subcellularLocation>
</comment>
<dbReference type="SMART" id="SM00086">
    <property type="entry name" value="PAC"/>
    <property type="match status" value="4"/>
</dbReference>
<dbReference type="InterPro" id="IPR011006">
    <property type="entry name" value="CheY-like_superfamily"/>
</dbReference>
<comment type="catalytic activity">
    <reaction evidence="1">
        <text>ATP + protein L-histidine = ADP + protein N-phospho-L-histidine.</text>
        <dbReference type="EC" id="2.7.13.3"/>
    </reaction>
</comment>
<dbReference type="Gene3D" id="1.20.5.1930">
    <property type="match status" value="1"/>
</dbReference>
<feature type="domain" description="PAS" evidence="20">
    <location>
        <begin position="558"/>
        <end position="604"/>
    </location>
</feature>
<dbReference type="InterPro" id="IPR000014">
    <property type="entry name" value="PAS"/>
</dbReference>
<feature type="domain" description="PAC" evidence="21">
    <location>
        <begin position="371"/>
        <end position="423"/>
    </location>
</feature>
<evidence type="ECO:0000259" key="18">
    <source>
        <dbReference type="PROSITE" id="PS50109"/>
    </source>
</evidence>
<dbReference type="InterPro" id="IPR000700">
    <property type="entry name" value="PAS-assoc_C"/>
</dbReference>
<dbReference type="PANTHER" id="PTHR43304">
    <property type="entry name" value="PHYTOCHROME-LIKE PROTEIN CPH1"/>
    <property type="match status" value="1"/>
</dbReference>
<name>A0AAW6U4V2_9BACT</name>
<dbReference type="GO" id="GO:0051539">
    <property type="term" value="F:4 iron, 4 sulfur cluster binding"/>
    <property type="evidence" value="ECO:0007669"/>
    <property type="project" value="UniProtKB-KW"/>
</dbReference>
<dbReference type="GO" id="GO:0046983">
    <property type="term" value="F:protein dimerization activity"/>
    <property type="evidence" value="ECO:0007669"/>
    <property type="project" value="InterPro"/>
</dbReference>
<dbReference type="InterPro" id="IPR035965">
    <property type="entry name" value="PAS-like_dom_sf"/>
</dbReference>
<feature type="coiled-coil region" evidence="17">
    <location>
        <begin position="127"/>
        <end position="182"/>
    </location>
</feature>
<keyword evidence="6" id="KW-0004">4Fe-4S</keyword>
<dbReference type="SMART" id="SM00448">
    <property type="entry name" value="REC"/>
    <property type="match status" value="1"/>
</dbReference>
<evidence type="ECO:0000256" key="7">
    <source>
        <dbReference type="ARBA" id="ARBA00022490"/>
    </source>
</evidence>
<dbReference type="PROSITE" id="PS50112">
    <property type="entry name" value="PAS"/>
    <property type="match status" value="4"/>
</dbReference>
<feature type="domain" description="PAS" evidence="20">
    <location>
        <begin position="172"/>
        <end position="242"/>
    </location>
</feature>
<evidence type="ECO:0000256" key="14">
    <source>
        <dbReference type="ARBA" id="ARBA00024827"/>
    </source>
</evidence>
<dbReference type="Pfam" id="PF08448">
    <property type="entry name" value="PAS_4"/>
    <property type="match status" value="2"/>
</dbReference>
<dbReference type="GO" id="GO:0005737">
    <property type="term" value="C:cytoplasm"/>
    <property type="evidence" value="ECO:0007669"/>
    <property type="project" value="UniProtKB-SubCell"/>
</dbReference>
<dbReference type="PRINTS" id="PR00344">
    <property type="entry name" value="BCTRLSENSOR"/>
</dbReference>
<dbReference type="PROSITE" id="PS50109">
    <property type="entry name" value="HIS_KIN"/>
    <property type="match status" value="1"/>
</dbReference>
<evidence type="ECO:0000256" key="12">
    <source>
        <dbReference type="ARBA" id="ARBA00023004"/>
    </source>
</evidence>
<dbReference type="PROSITE" id="PS50113">
    <property type="entry name" value="PAC"/>
    <property type="match status" value="3"/>
</dbReference>
<feature type="domain" description="PAC" evidence="21">
    <location>
        <begin position="245"/>
        <end position="296"/>
    </location>
</feature>
<protein>
    <recommendedName>
        <fullName evidence="5">Oxygen sensor histidine kinase NreB</fullName>
        <ecNumber evidence="4">2.7.13.3</ecNumber>
    </recommendedName>
    <alternativeName>
        <fullName evidence="15">Nitrogen regulation protein B</fullName>
    </alternativeName>
</protein>
<dbReference type="GO" id="GO:0046872">
    <property type="term" value="F:metal ion binding"/>
    <property type="evidence" value="ECO:0007669"/>
    <property type="project" value="UniProtKB-KW"/>
</dbReference>
<evidence type="ECO:0000256" key="15">
    <source>
        <dbReference type="ARBA" id="ARBA00030800"/>
    </source>
</evidence>
<dbReference type="InterPro" id="IPR005467">
    <property type="entry name" value="His_kinase_dom"/>
</dbReference>
<keyword evidence="12" id="KW-0408">Iron</keyword>
<dbReference type="PROSITE" id="PS50110">
    <property type="entry name" value="RESPONSE_REGULATORY"/>
    <property type="match status" value="1"/>
</dbReference>
<dbReference type="Pfam" id="PF08447">
    <property type="entry name" value="PAS_3"/>
    <property type="match status" value="1"/>
</dbReference>
<feature type="modified residue" description="4-aspartylphosphate" evidence="16">
    <location>
        <position position="61"/>
    </location>
</feature>
<dbReference type="Proteomes" id="UP001431776">
    <property type="component" value="Unassembled WGS sequence"/>
</dbReference>
<evidence type="ECO:0000256" key="16">
    <source>
        <dbReference type="PROSITE-ProRule" id="PRU00169"/>
    </source>
</evidence>
<dbReference type="InterPro" id="IPR013655">
    <property type="entry name" value="PAS_fold_3"/>
</dbReference>
<evidence type="ECO:0000256" key="17">
    <source>
        <dbReference type="SAM" id="Coils"/>
    </source>
</evidence>
<evidence type="ECO:0000256" key="2">
    <source>
        <dbReference type="ARBA" id="ARBA00001966"/>
    </source>
</evidence>
<dbReference type="PANTHER" id="PTHR43304:SF1">
    <property type="entry name" value="PAC DOMAIN-CONTAINING PROTEIN"/>
    <property type="match status" value="1"/>
</dbReference>
<dbReference type="SUPFAM" id="SSF55785">
    <property type="entry name" value="PYP-like sensor domain (PAS domain)"/>
    <property type="match status" value="4"/>
</dbReference>
<dbReference type="Pfam" id="PF07730">
    <property type="entry name" value="HisKA_3"/>
    <property type="match status" value="1"/>
</dbReference>
<dbReference type="InterPro" id="IPR003594">
    <property type="entry name" value="HATPase_dom"/>
</dbReference>
<dbReference type="InterPro" id="IPR004358">
    <property type="entry name" value="Sig_transdc_His_kin-like_C"/>
</dbReference>
<feature type="coiled-coil region" evidence="17">
    <location>
        <begin position="664"/>
        <end position="691"/>
    </location>
</feature>
<dbReference type="AlphaFoldDB" id="A0AAW6U4V2"/>
<accession>A0AAW6U4V2</accession>
<evidence type="ECO:0000259" key="19">
    <source>
        <dbReference type="PROSITE" id="PS50110"/>
    </source>
</evidence>